<comment type="caution">
    <text evidence="2">The sequence shown here is derived from an EMBL/GenBank/DDBJ whole genome shotgun (WGS) entry which is preliminary data.</text>
</comment>
<dbReference type="Gene3D" id="1.10.285.20">
    <property type="entry name" value="Uncharacterised protein PF01937, DUF89, domain 2"/>
    <property type="match status" value="1"/>
</dbReference>
<gene>
    <name evidence="2" type="ORF">M8H41_10225</name>
</gene>
<dbReference type="Gene3D" id="3.40.50.10880">
    <property type="entry name" value="Uncharacterised protein PF01937, DUF89, domain 3"/>
    <property type="match status" value="1"/>
</dbReference>
<dbReference type="Proteomes" id="UP001176021">
    <property type="component" value="Unassembled WGS sequence"/>
</dbReference>
<evidence type="ECO:0000313" key="3">
    <source>
        <dbReference type="Proteomes" id="UP001176021"/>
    </source>
</evidence>
<dbReference type="SUPFAM" id="SSF111321">
    <property type="entry name" value="AF1104-like"/>
    <property type="match status" value="1"/>
</dbReference>
<evidence type="ECO:0000313" key="2">
    <source>
        <dbReference type="EMBL" id="MDO0823227.1"/>
    </source>
</evidence>
<dbReference type="Pfam" id="PF01937">
    <property type="entry name" value="ARMT1-like_dom"/>
    <property type="match status" value="1"/>
</dbReference>
<dbReference type="RefSeq" id="WP_252471240.1">
    <property type="nucleotide sequence ID" value="NZ_JAMHFY010000020.1"/>
</dbReference>
<dbReference type="InterPro" id="IPR036075">
    <property type="entry name" value="ARMT-1-like_metal-bd_sf"/>
</dbReference>
<proteinExistence type="predicted"/>
<name>A0ABT8QPE9_9FIRM</name>
<keyword evidence="3" id="KW-1185">Reference proteome</keyword>
<dbReference type="InterPro" id="IPR002791">
    <property type="entry name" value="ARMT1-like_metal-bd"/>
</dbReference>
<reference evidence="2" key="1">
    <citation type="submission" date="2022-05" db="EMBL/GenBank/DDBJ databases">
        <title>Expanded diversity of anoxic marine methylotrophy in a Black Sea sulfate reducing microorganism.</title>
        <authorList>
            <person name="Fischer P.Q."/>
            <person name="Stams A.J.M."/>
            <person name="Villanueva L."/>
            <person name="Sousa D.Z."/>
        </authorList>
    </citation>
    <scope>NUCLEOTIDE SEQUENCE</scope>
    <source>
        <strain evidence="2">P130</strain>
    </source>
</reference>
<evidence type="ECO:0000259" key="1">
    <source>
        <dbReference type="Pfam" id="PF01937"/>
    </source>
</evidence>
<sequence>MNVALDCIPCYIKQTINTLAQTEIYEEQAREIIYQTLSLLPQLDPQGIPAENSTIILRKVNELMGIEDPFHSAKQESNDLALKLLPQLKERIHQSLDPLFMSLQIAVAGNIIDMGILKDFDVEGSIREAIEKSFARDDYEVFQQRLKEARKILILGDNSGEIAFDRLLAEQLSKLGMEVTYAVKDQPILNDATMEDAAYVGMTDQFRVISNGSGFLGTILKDCSEEFKQVYQKADLVISKGQANYESLEALGREDRRLYFLLRAKCEIVAKDLGVQLGEMVFCCS</sequence>
<feature type="domain" description="Damage-control phosphatase ARMT1-like metal-binding" evidence="1">
    <location>
        <begin position="5"/>
        <end position="281"/>
    </location>
</feature>
<dbReference type="PIRSF" id="PIRSF006593">
    <property type="entry name" value="UCP006593"/>
    <property type="match status" value="1"/>
</dbReference>
<dbReference type="InterPro" id="IPR014444">
    <property type="entry name" value="PH1575-like"/>
</dbReference>
<organism evidence="2 3">
    <name type="scientific">Desulfosporosinus nitroreducens</name>
    <dbReference type="NCBI Taxonomy" id="2018668"/>
    <lineage>
        <taxon>Bacteria</taxon>
        <taxon>Bacillati</taxon>
        <taxon>Bacillota</taxon>
        <taxon>Clostridia</taxon>
        <taxon>Eubacteriales</taxon>
        <taxon>Desulfitobacteriaceae</taxon>
        <taxon>Desulfosporosinus</taxon>
    </lineage>
</organism>
<accession>A0ABT8QPE9</accession>
<dbReference type="EMBL" id="JAMJEV010000007">
    <property type="protein sequence ID" value="MDO0823227.1"/>
    <property type="molecule type" value="Genomic_DNA"/>
</dbReference>
<protein>
    <submittedName>
        <fullName evidence="2">ARMT1-like domain-containing protein</fullName>
    </submittedName>
</protein>